<dbReference type="SUPFAM" id="SSF52172">
    <property type="entry name" value="CheY-like"/>
    <property type="match status" value="1"/>
</dbReference>
<evidence type="ECO:0000256" key="4">
    <source>
        <dbReference type="ARBA" id="ARBA00022679"/>
    </source>
</evidence>
<dbReference type="SUPFAM" id="SSF47384">
    <property type="entry name" value="Homodimeric domain of signal transducing histidine kinase"/>
    <property type="match status" value="1"/>
</dbReference>
<protein>
    <recommendedName>
        <fullName evidence="2">histidine kinase</fullName>
        <ecNumber evidence="2">2.7.13.3</ecNumber>
    </recommendedName>
</protein>
<dbReference type="OrthoDB" id="8127at2157"/>
<dbReference type="Gene3D" id="3.30.450.20">
    <property type="entry name" value="PAS domain"/>
    <property type="match status" value="2"/>
</dbReference>
<dbReference type="Pfam" id="PF01590">
    <property type="entry name" value="GAF"/>
    <property type="match status" value="1"/>
</dbReference>
<dbReference type="Gene3D" id="1.10.287.130">
    <property type="match status" value="1"/>
</dbReference>
<evidence type="ECO:0000313" key="12">
    <source>
        <dbReference type="Proteomes" id="UP000199215"/>
    </source>
</evidence>
<organism evidence="11 12">
    <name type="scientific">Halopenitus malekzadehii</name>
    <dbReference type="NCBI Taxonomy" id="1267564"/>
    <lineage>
        <taxon>Archaea</taxon>
        <taxon>Methanobacteriati</taxon>
        <taxon>Methanobacteriota</taxon>
        <taxon>Stenosarchaea group</taxon>
        <taxon>Halobacteria</taxon>
        <taxon>Halobacteriales</taxon>
        <taxon>Haloferacaceae</taxon>
        <taxon>Halopenitus</taxon>
    </lineage>
</organism>
<dbReference type="InterPro" id="IPR029016">
    <property type="entry name" value="GAF-like_dom_sf"/>
</dbReference>
<dbReference type="InterPro" id="IPR052162">
    <property type="entry name" value="Sensor_kinase/Photoreceptor"/>
</dbReference>
<gene>
    <name evidence="11" type="ORF">SAMN05192561_10274</name>
</gene>
<dbReference type="InterPro" id="IPR003018">
    <property type="entry name" value="GAF"/>
</dbReference>
<keyword evidence="12" id="KW-1185">Reference proteome</keyword>
<dbReference type="Gene3D" id="3.30.450.40">
    <property type="match status" value="1"/>
</dbReference>
<evidence type="ECO:0000259" key="10">
    <source>
        <dbReference type="PROSITE" id="PS50113"/>
    </source>
</evidence>
<dbReference type="CDD" id="cd00082">
    <property type="entry name" value="HisKA"/>
    <property type="match status" value="1"/>
</dbReference>
<evidence type="ECO:0000256" key="5">
    <source>
        <dbReference type="ARBA" id="ARBA00022777"/>
    </source>
</evidence>
<accession>A0A1H6IFU0</accession>
<dbReference type="SMART" id="SM00388">
    <property type="entry name" value="HisKA"/>
    <property type="match status" value="1"/>
</dbReference>
<dbReference type="AlphaFoldDB" id="A0A1H6IFU0"/>
<dbReference type="Gene3D" id="3.30.565.10">
    <property type="entry name" value="Histidine kinase-like ATPase, C-terminal domain"/>
    <property type="match status" value="1"/>
</dbReference>
<evidence type="ECO:0000256" key="1">
    <source>
        <dbReference type="ARBA" id="ARBA00000085"/>
    </source>
</evidence>
<dbReference type="NCBIfam" id="TIGR00229">
    <property type="entry name" value="sensory_box"/>
    <property type="match status" value="1"/>
</dbReference>
<dbReference type="PROSITE" id="PS50110">
    <property type="entry name" value="RESPONSE_REGULATORY"/>
    <property type="match status" value="1"/>
</dbReference>
<proteinExistence type="predicted"/>
<dbReference type="InterPro" id="IPR035965">
    <property type="entry name" value="PAS-like_dom_sf"/>
</dbReference>
<evidence type="ECO:0000313" key="11">
    <source>
        <dbReference type="EMBL" id="SEH45788.1"/>
    </source>
</evidence>
<evidence type="ECO:0000259" key="9">
    <source>
        <dbReference type="PROSITE" id="PS50112"/>
    </source>
</evidence>
<dbReference type="InterPro" id="IPR036890">
    <property type="entry name" value="HATPase_C_sf"/>
</dbReference>
<dbReference type="Pfam" id="PF00512">
    <property type="entry name" value="HisKA"/>
    <property type="match status" value="1"/>
</dbReference>
<dbReference type="SUPFAM" id="SSF55874">
    <property type="entry name" value="ATPase domain of HSP90 chaperone/DNA topoisomerase II/histidine kinase"/>
    <property type="match status" value="1"/>
</dbReference>
<dbReference type="EMBL" id="FNWU01000002">
    <property type="protein sequence ID" value="SEH45788.1"/>
    <property type="molecule type" value="Genomic_DNA"/>
</dbReference>
<dbReference type="SMART" id="SM00387">
    <property type="entry name" value="HATPase_c"/>
    <property type="match status" value="1"/>
</dbReference>
<dbReference type="GO" id="GO:0000155">
    <property type="term" value="F:phosphorelay sensor kinase activity"/>
    <property type="evidence" value="ECO:0007669"/>
    <property type="project" value="InterPro"/>
</dbReference>
<evidence type="ECO:0000259" key="8">
    <source>
        <dbReference type="PROSITE" id="PS50110"/>
    </source>
</evidence>
<feature type="domain" description="Response regulatory" evidence="8">
    <location>
        <begin position="6"/>
        <end position="124"/>
    </location>
</feature>
<feature type="domain" description="PAS" evidence="9">
    <location>
        <begin position="135"/>
        <end position="206"/>
    </location>
</feature>
<dbReference type="PANTHER" id="PTHR43304">
    <property type="entry name" value="PHYTOCHROME-LIKE PROTEIN CPH1"/>
    <property type="match status" value="1"/>
</dbReference>
<dbReference type="SMART" id="SM00091">
    <property type="entry name" value="PAS"/>
    <property type="match status" value="2"/>
</dbReference>
<dbReference type="InterPro" id="IPR000014">
    <property type="entry name" value="PAS"/>
</dbReference>
<dbReference type="InterPro" id="IPR036097">
    <property type="entry name" value="HisK_dim/P_sf"/>
</dbReference>
<dbReference type="InterPro" id="IPR013656">
    <property type="entry name" value="PAS_4"/>
</dbReference>
<dbReference type="Gene3D" id="3.40.50.2300">
    <property type="match status" value="1"/>
</dbReference>
<feature type="domain" description="PAC" evidence="10">
    <location>
        <begin position="506"/>
        <end position="557"/>
    </location>
</feature>
<name>A0A1H6IFU0_9EURY</name>
<dbReference type="CDD" id="cd00130">
    <property type="entry name" value="PAS"/>
    <property type="match status" value="1"/>
</dbReference>
<dbReference type="STRING" id="1267564.SAMN05192561_10274"/>
<dbReference type="InterPro" id="IPR001789">
    <property type="entry name" value="Sig_transdc_resp-reg_receiver"/>
</dbReference>
<dbReference type="InterPro" id="IPR003661">
    <property type="entry name" value="HisK_dim/P_dom"/>
</dbReference>
<comment type="catalytic activity">
    <reaction evidence="1">
        <text>ATP + protein L-histidine = ADP + protein N-phospho-L-histidine.</text>
        <dbReference type="EC" id="2.7.13.3"/>
    </reaction>
</comment>
<dbReference type="InterPro" id="IPR011006">
    <property type="entry name" value="CheY-like_superfamily"/>
</dbReference>
<feature type="domain" description="Histidine kinase" evidence="7">
    <location>
        <begin position="568"/>
        <end position="786"/>
    </location>
</feature>
<dbReference type="PROSITE" id="PS50113">
    <property type="entry name" value="PAC"/>
    <property type="match status" value="1"/>
</dbReference>
<keyword evidence="4" id="KW-0808">Transferase</keyword>
<evidence type="ECO:0000256" key="6">
    <source>
        <dbReference type="PROSITE-ProRule" id="PRU00169"/>
    </source>
</evidence>
<dbReference type="SUPFAM" id="SSF55781">
    <property type="entry name" value="GAF domain-like"/>
    <property type="match status" value="1"/>
</dbReference>
<feature type="modified residue" description="4-aspartylphosphate" evidence="6">
    <location>
        <position position="59"/>
    </location>
</feature>
<dbReference type="InterPro" id="IPR004358">
    <property type="entry name" value="Sig_transdc_His_kin-like_C"/>
</dbReference>
<dbReference type="InterPro" id="IPR000700">
    <property type="entry name" value="PAS-assoc_C"/>
</dbReference>
<dbReference type="Pfam" id="PF02518">
    <property type="entry name" value="HATPase_c"/>
    <property type="match status" value="1"/>
</dbReference>
<reference evidence="11 12" key="1">
    <citation type="submission" date="2016-10" db="EMBL/GenBank/DDBJ databases">
        <authorList>
            <person name="de Groot N.N."/>
        </authorList>
    </citation>
    <scope>NUCLEOTIDE SEQUENCE [LARGE SCALE GENOMIC DNA]</scope>
    <source>
        <strain evidence="11 12">IBRC-M10418</strain>
    </source>
</reference>
<evidence type="ECO:0000256" key="2">
    <source>
        <dbReference type="ARBA" id="ARBA00012438"/>
    </source>
</evidence>
<keyword evidence="3 6" id="KW-0597">Phosphoprotein</keyword>
<dbReference type="EC" id="2.7.13.3" evidence="2"/>
<dbReference type="InterPro" id="IPR005467">
    <property type="entry name" value="His_kinase_dom"/>
</dbReference>
<dbReference type="Pfam" id="PF00072">
    <property type="entry name" value="Response_reg"/>
    <property type="match status" value="1"/>
</dbReference>
<dbReference type="SMART" id="SM00448">
    <property type="entry name" value="REC"/>
    <property type="match status" value="1"/>
</dbReference>
<keyword evidence="5" id="KW-0418">Kinase</keyword>
<sequence>MSDGIRVLHVDDQPEFGELVATFLERVNDRITVVSETSVDAGRDRLDAEADRIDCIVSDYDMPGMNGIAFLETVREEYPALPFILFTGKGSEEVASEAIAAGATDYLQKRGGTEQYELLANRIGNAVEQYRYEAERNRVYQALETATQAIGLIDEDGHYIYLNEAYANLYGYEPADLLGEHWEMLYPEEETKRFNEEILPRLAEEGRWTGQSYGRHADGTTIPERLSLAQLDTGGHVCVVQDISEQRRRRQRQQRQREALLDLVTHEAVISGSFDRAIRQVTETATDVLEVPVANVWLFDQHGTALRCVDHYDREADTHRNGQELLAEEYAEYVSAIEDNRAIAATDARADDRTSGLTNDYLDPNDVSALLDATLRSEGEVVGVVCHEEREETREWTDDEVQFATDVAEIVHRALRNRDRREQQAELEFQRSLLHAQQDAILDGLIVVDENRRIVSYNDRFAELWDVPLDVLEDGDDTVVLDQVARQVADPEAFRDLVDRLYDDPTTTSRDEIDLADGRVYDRYTTPVTGEDGTHYGRLWMFRDVTERKHRERRLERQTEQFEELASVVSHDLQTPISTVRGRLELALEDGDADHIEAAVRALDRVDDLREDLVSVLRSREIVSETGTVDLAPLVGTVSETIEGIDGDRVAVVDEAIRVVGDENALLRLLQNLIGNSVEHGGSDVRVRIGALSGGDASADTSGDDGASVGAAPEPRGFFLEDSGPGIPPEDRDDVFEPGFTTKTDENGTGMGMASVEQIVDAHGWTITIDDAAVLDGVRFEIRFNG</sequence>
<evidence type="ECO:0000259" key="7">
    <source>
        <dbReference type="PROSITE" id="PS50109"/>
    </source>
</evidence>
<dbReference type="PROSITE" id="PS50112">
    <property type="entry name" value="PAS"/>
    <property type="match status" value="1"/>
</dbReference>
<evidence type="ECO:0000256" key="3">
    <source>
        <dbReference type="ARBA" id="ARBA00022553"/>
    </source>
</evidence>
<dbReference type="SUPFAM" id="SSF55785">
    <property type="entry name" value="PYP-like sensor domain (PAS domain)"/>
    <property type="match status" value="2"/>
</dbReference>
<dbReference type="Pfam" id="PF08448">
    <property type="entry name" value="PAS_4"/>
    <property type="match status" value="2"/>
</dbReference>
<dbReference type="PROSITE" id="PS50109">
    <property type="entry name" value="HIS_KIN"/>
    <property type="match status" value="1"/>
</dbReference>
<dbReference type="SMART" id="SM00065">
    <property type="entry name" value="GAF"/>
    <property type="match status" value="1"/>
</dbReference>
<dbReference type="PRINTS" id="PR00344">
    <property type="entry name" value="BCTRLSENSOR"/>
</dbReference>
<dbReference type="CDD" id="cd00156">
    <property type="entry name" value="REC"/>
    <property type="match status" value="1"/>
</dbReference>
<dbReference type="Proteomes" id="UP000199215">
    <property type="component" value="Unassembled WGS sequence"/>
</dbReference>
<dbReference type="InterPro" id="IPR003594">
    <property type="entry name" value="HATPase_dom"/>
</dbReference>
<dbReference type="RefSeq" id="WP_092815858.1">
    <property type="nucleotide sequence ID" value="NZ_FNWU01000002.1"/>
</dbReference>
<dbReference type="PANTHER" id="PTHR43304:SF1">
    <property type="entry name" value="PAC DOMAIN-CONTAINING PROTEIN"/>
    <property type="match status" value="1"/>
</dbReference>